<sequence length="209" mass="23068">METFATLPREDAGLTVVHAAHDAFRRDLERLGAAVTAGKARAPHVRAGWENLKQQLHLHHRMEDALLWPRVAQALGGRRADLGVLAEMEAEHARIGPLLVAVDAALEDGGDLAGAAGALRDALETHLRHEEISALPLARSVLGPEDWRGIAGSAHRDCGSRMTLFVPWIVDGIAPVERSRFLSALPEAARARNRLVWEPHYRRRRLWTV</sequence>
<evidence type="ECO:0000313" key="3">
    <source>
        <dbReference type="Proteomes" id="UP001049518"/>
    </source>
</evidence>
<proteinExistence type="predicted"/>
<dbReference type="CDD" id="cd12108">
    <property type="entry name" value="Hr-like"/>
    <property type="match status" value="1"/>
</dbReference>
<dbReference type="InterPro" id="IPR012312">
    <property type="entry name" value="Hemerythrin-like"/>
</dbReference>
<reference evidence="2" key="1">
    <citation type="submission" date="2020-07" db="EMBL/GenBank/DDBJ databases">
        <authorList>
            <person name="Tarantini F.S."/>
            <person name="Hong K.W."/>
            <person name="Chan K.G."/>
        </authorList>
    </citation>
    <scope>NUCLEOTIDE SEQUENCE</scope>
    <source>
        <strain evidence="2">32-07</strain>
    </source>
</reference>
<name>A0ABX8QPR5_9ACTN</name>
<protein>
    <submittedName>
        <fullName evidence="2">Hemerythrin domain-containing protein</fullName>
    </submittedName>
</protein>
<dbReference type="EMBL" id="CP059572">
    <property type="protein sequence ID" value="QXJ19732.1"/>
    <property type="molecule type" value="Genomic_DNA"/>
</dbReference>
<evidence type="ECO:0000313" key="2">
    <source>
        <dbReference type="EMBL" id="QXJ19732.1"/>
    </source>
</evidence>
<dbReference type="Pfam" id="PF01814">
    <property type="entry name" value="Hemerythrin"/>
    <property type="match status" value="1"/>
</dbReference>
<organism evidence="2 3">
    <name type="scientific">Actinomadura graeca</name>
    <dbReference type="NCBI Taxonomy" id="2750812"/>
    <lineage>
        <taxon>Bacteria</taxon>
        <taxon>Bacillati</taxon>
        <taxon>Actinomycetota</taxon>
        <taxon>Actinomycetes</taxon>
        <taxon>Streptosporangiales</taxon>
        <taxon>Thermomonosporaceae</taxon>
        <taxon>Actinomadura</taxon>
    </lineage>
</organism>
<dbReference type="RefSeq" id="WP_231332754.1">
    <property type="nucleotide sequence ID" value="NZ_CP059572.1"/>
</dbReference>
<evidence type="ECO:0000259" key="1">
    <source>
        <dbReference type="Pfam" id="PF01814"/>
    </source>
</evidence>
<keyword evidence="3" id="KW-1185">Reference proteome</keyword>
<dbReference type="Gene3D" id="1.20.120.520">
    <property type="entry name" value="nmb1532 protein domain like"/>
    <property type="match status" value="1"/>
</dbReference>
<dbReference type="Proteomes" id="UP001049518">
    <property type="component" value="Chromosome"/>
</dbReference>
<feature type="domain" description="Hemerythrin-like" evidence="1">
    <location>
        <begin position="14"/>
        <end position="137"/>
    </location>
</feature>
<gene>
    <name evidence="2" type="ORF">AGRA3207_000310</name>
</gene>
<accession>A0ABX8QPR5</accession>